<dbReference type="Proteomes" id="UP000012073">
    <property type="component" value="Unassembled WGS sequence"/>
</dbReference>
<reference evidence="2" key="1">
    <citation type="journal article" date="2013" name="Proc. Natl. Acad. Sci. U.S.A.">
        <title>Genome structure and metabolic features in the red seaweed Chondrus crispus shed light on evolution of the Archaeplastida.</title>
        <authorList>
            <person name="Collen J."/>
            <person name="Porcel B."/>
            <person name="Carre W."/>
            <person name="Ball S.G."/>
            <person name="Chaparro C."/>
            <person name="Tonon T."/>
            <person name="Barbeyron T."/>
            <person name="Michel G."/>
            <person name="Noel B."/>
            <person name="Valentin K."/>
            <person name="Elias M."/>
            <person name="Artiguenave F."/>
            <person name="Arun A."/>
            <person name="Aury J.M."/>
            <person name="Barbosa-Neto J.F."/>
            <person name="Bothwell J.H."/>
            <person name="Bouget F.Y."/>
            <person name="Brillet L."/>
            <person name="Cabello-Hurtado F."/>
            <person name="Capella-Gutierrez S."/>
            <person name="Charrier B."/>
            <person name="Cladiere L."/>
            <person name="Cock J.M."/>
            <person name="Coelho S.M."/>
            <person name="Colleoni C."/>
            <person name="Czjzek M."/>
            <person name="Da Silva C."/>
            <person name="Delage L."/>
            <person name="Denoeud F."/>
            <person name="Deschamps P."/>
            <person name="Dittami S.M."/>
            <person name="Gabaldon T."/>
            <person name="Gachon C.M."/>
            <person name="Groisillier A."/>
            <person name="Herve C."/>
            <person name="Jabbari K."/>
            <person name="Katinka M."/>
            <person name="Kloareg B."/>
            <person name="Kowalczyk N."/>
            <person name="Labadie K."/>
            <person name="Leblanc C."/>
            <person name="Lopez P.J."/>
            <person name="McLachlan D.H."/>
            <person name="Meslet-Cladiere L."/>
            <person name="Moustafa A."/>
            <person name="Nehr Z."/>
            <person name="Nyvall Collen P."/>
            <person name="Panaud O."/>
            <person name="Partensky F."/>
            <person name="Poulain J."/>
            <person name="Rensing S.A."/>
            <person name="Rousvoal S."/>
            <person name="Samson G."/>
            <person name="Symeonidi A."/>
            <person name="Weissenbach J."/>
            <person name="Zambounis A."/>
            <person name="Wincker P."/>
            <person name="Boyen C."/>
        </authorList>
    </citation>
    <scope>NUCLEOTIDE SEQUENCE [LARGE SCALE GENOMIC DNA]</scope>
    <source>
        <strain evidence="2">cv. Stackhouse</strain>
    </source>
</reference>
<accession>R7QI58</accession>
<evidence type="ECO:0000313" key="2">
    <source>
        <dbReference type="Proteomes" id="UP000012073"/>
    </source>
</evidence>
<gene>
    <name evidence="1" type="ORF">CHC_T00000548001</name>
</gene>
<dbReference type="GeneID" id="17325806"/>
<dbReference type="AlphaFoldDB" id="R7QI58"/>
<dbReference type="EMBL" id="HG001903">
    <property type="protein sequence ID" value="CDF38202.1"/>
    <property type="molecule type" value="Genomic_DNA"/>
</dbReference>
<name>R7QI58_CHOCR</name>
<protein>
    <submittedName>
        <fullName evidence="1">Uncharacterized protein</fullName>
    </submittedName>
</protein>
<keyword evidence="2" id="KW-1185">Reference proteome</keyword>
<dbReference type="RefSeq" id="XP_005718087.1">
    <property type="nucleotide sequence ID" value="XM_005718030.1"/>
</dbReference>
<dbReference type="Gramene" id="CDF38202">
    <property type="protein sequence ID" value="CDF38202"/>
    <property type="gene ID" value="CHC_T00000548001"/>
</dbReference>
<evidence type="ECO:0000313" key="1">
    <source>
        <dbReference type="EMBL" id="CDF38202.1"/>
    </source>
</evidence>
<proteinExistence type="predicted"/>
<dbReference type="KEGG" id="ccp:CHC_T00000548001"/>
<sequence>MEKKLSEPSVQGSVAQLVECSFRIKQIVSNRYRIYEKYRDRSPADPAAFFSILHEVPTLLTFPEQLGDHLTLYLILPQQKRP</sequence>
<organism evidence="1 2">
    <name type="scientific">Chondrus crispus</name>
    <name type="common">Carrageen Irish moss</name>
    <name type="synonym">Polymorpha crispa</name>
    <dbReference type="NCBI Taxonomy" id="2769"/>
    <lineage>
        <taxon>Eukaryota</taxon>
        <taxon>Rhodophyta</taxon>
        <taxon>Florideophyceae</taxon>
        <taxon>Rhodymeniophycidae</taxon>
        <taxon>Gigartinales</taxon>
        <taxon>Gigartinaceae</taxon>
        <taxon>Chondrus</taxon>
    </lineage>
</organism>